<dbReference type="SUPFAM" id="SSF56112">
    <property type="entry name" value="Protein kinase-like (PK-like)"/>
    <property type="match status" value="1"/>
</dbReference>
<dbReference type="Gene3D" id="1.10.510.10">
    <property type="entry name" value="Transferase(Phosphotransferase) domain 1"/>
    <property type="match status" value="1"/>
</dbReference>
<feature type="compositionally biased region" description="Polar residues" evidence="2">
    <location>
        <begin position="389"/>
        <end position="398"/>
    </location>
</feature>
<dbReference type="GO" id="GO:0004672">
    <property type="term" value="F:protein kinase activity"/>
    <property type="evidence" value="ECO:0007669"/>
    <property type="project" value="InterPro"/>
</dbReference>
<keyword evidence="1" id="KW-0067">ATP-binding</keyword>
<feature type="binding site" evidence="1">
    <location>
        <position position="31"/>
    </location>
    <ligand>
        <name>ATP</name>
        <dbReference type="ChEBI" id="CHEBI:30616"/>
    </ligand>
</feature>
<feature type="region of interest" description="Disordered" evidence="2">
    <location>
        <begin position="335"/>
        <end position="383"/>
    </location>
</feature>
<dbReference type="PROSITE" id="PS00107">
    <property type="entry name" value="PROTEIN_KINASE_ATP"/>
    <property type="match status" value="1"/>
</dbReference>
<dbReference type="VEuPathDB" id="TriTrypDB:BCY84_15818"/>
<dbReference type="PROSITE" id="PS50011">
    <property type="entry name" value="PROTEIN_KINASE_DOM"/>
    <property type="match status" value="1"/>
</dbReference>
<dbReference type="VEuPathDB" id="TriTrypDB:C3747_10g133"/>
<evidence type="ECO:0000256" key="1">
    <source>
        <dbReference type="PROSITE-ProRule" id="PRU10141"/>
    </source>
</evidence>
<dbReference type="EMBL" id="PRFA01000006">
    <property type="protein sequence ID" value="PWV00692.1"/>
    <property type="molecule type" value="Genomic_DNA"/>
</dbReference>
<evidence type="ECO:0000259" key="3">
    <source>
        <dbReference type="PROSITE" id="PS50011"/>
    </source>
</evidence>
<name>A0A2V2VWC6_TRYCR</name>
<dbReference type="AlphaFoldDB" id="A0A2V2VWC6"/>
<dbReference type="GO" id="GO:0005524">
    <property type="term" value="F:ATP binding"/>
    <property type="evidence" value="ECO:0007669"/>
    <property type="project" value="UniProtKB-UniRule"/>
</dbReference>
<dbReference type="SMART" id="SM00220">
    <property type="entry name" value="S_TKc"/>
    <property type="match status" value="1"/>
</dbReference>
<accession>A0A2V2VWC6</accession>
<dbReference type="VEuPathDB" id="TriTrypDB:Tc_MARK_1339"/>
<organism evidence="4 5">
    <name type="scientific">Trypanosoma cruzi</name>
    <dbReference type="NCBI Taxonomy" id="5693"/>
    <lineage>
        <taxon>Eukaryota</taxon>
        <taxon>Discoba</taxon>
        <taxon>Euglenozoa</taxon>
        <taxon>Kinetoplastea</taxon>
        <taxon>Metakinetoplastina</taxon>
        <taxon>Trypanosomatida</taxon>
        <taxon>Trypanosomatidae</taxon>
        <taxon>Trypanosoma</taxon>
        <taxon>Schizotrypanum</taxon>
    </lineage>
</organism>
<feature type="domain" description="Protein kinase" evidence="3">
    <location>
        <begin position="1"/>
        <end position="260"/>
    </location>
</feature>
<dbReference type="InterPro" id="IPR017441">
    <property type="entry name" value="Protein_kinase_ATP_BS"/>
</dbReference>
<evidence type="ECO:0000313" key="4">
    <source>
        <dbReference type="EMBL" id="PWV00692.1"/>
    </source>
</evidence>
<dbReference type="VEuPathDB" id="TriTrypDB:TcBrA4_0078510"/>
<evidence type="ECO:0000256" key="2">
    <source>
        <dbReference type="SAM" id="MobiDB-lite"/>
    </source>
</evidence>
<dbReference type="VEuPathDB" id="TriTrypDB:C4B63_6g434"/>
<sequence>MIRKRVLGAGASSATMLVQDTESNGVLRVLKRINVSSWNAADVTETLEMYKTIARAKISYVAEVHMTMLQGYFLSLVITYYAGGDLESYLEDGSGSPFEESKVVRWLLVMARVVEQVQSLTGGYFYGLSPDRVFFADGEPGICVGLPMPRYLYFKWLMDREALGVAVEREYPPEVVNERKYKPMVSDVWHLGLLGMKMLSAHTSYSSRSSGIRSIISAMVEQSVDCRLTIAGVVRRLTEILDGQNAPRPFATQRSPTPSLGPDKLKSYGAGLYATAPSTEGSTGDENNGSNGNCINCNIPAKNEVAPAPNTSQRVSRMRLQESWHRRAMEQFEELQRLNASSPVGRSRGCSPTARSRRSRSAGVGLSQSTSAMDMASTAPSPQDIRISGQFQARSPRSFSAKVTKGRTNPTSVVQNALKQHMEEQRRRDAIWQGQETRRLRKQEKERALQNFHQNHVEKLRKIRSKRDEETKNDIRMHIKQWRDQTRVLADENVIVNREGDVSVFVPKNGRPPPAAATTAPPPPMSSVGTLGRKDKEKDPLAVRAGESKELKEVEGIPVLALPHRATSVPVGSRTTPPSMGPPRFAALYRESGVSPRVPQTRAKVVSTPPPVGTIRGTRGILSISSPRSANGRSLSFFAGAGAIEMPPPLLDPESILDTSVAQETEEVDPFSLSNSGPRDETSLFFSLNGSIKALNESISSLLANHHKHWEVIVAMDKFLMRSEAERCNPRLNAVFMSTLRGILNDEQLFLAAAPLFVQLMALRGLLKKNSFAKTRDLKME</sequence>
<gene>
    <name evidence="4" type="ORF">C4B63_6g434</name>
</gene>
<reference evidence="4 5" key="1">
    <citation type="journal article" date="2018" name="Microb. Genom.">
        <title>Expanding an expanded genome: long-read sequencing of Trypanosoma cruzi.</title>
        <authorList>
            <person name="Berna L."/>
            <person name="Rodriguez M."/>
            <person name="Chiribao M.L."/>
            <person name="Parodi-Talice A."/>
            <person name="Pita S."/>
            <person name="Rijo G."/>
            <person name="Alvarez-Valin F."/>
            <person name="Robello C."/>
        </authorList>
    </citation>
    <scope>NUCLEOTIDE SEQUENCE [LARGE SCALE GENOMIC DNA]</scope>
    <source>
        <strain evidence="4 5">Dm28c</strain>
    </source>
</reference>
<evidence type="ECO:0000313" key="5">
    <source>
        <dbReference type="Proteomes" id="UP000246121"/>
    </source>
</evidence>
<feature type="compositionally biased region" description="Pro residues" evidence="2">
    <location>
        <begin position="510"/>
        <end position="525"/>
    </location>
</feature>
<dbReference type="InterPro" id="IPR000719">
    <property type="entry name" value="Prot_kinase_dom"/>
</dbReference>
<dbReference type="VEuPathDB" id="TriTrypDB:TcCL_NonESM02735"/>
<feature type="region of interest" description="Disordered" evidence="2">
    <location>
        <begin position="505"/>
        <end position="537"/>
    </location>
</feature>
<comment type="caution">
    <text evidence="4">The sequence shown here is derived from an EMBL/GenBank/DDBJ whole genome shotgun (WGS) entry which is preliminary data.</text>
</comment>
<dbReference type="VEuPathDB" id="TriTrypDB:TCSYLVIO_002603"/>
<dbReference type="InterPro" id="IPR011009">
    <property type="entry name" value="Kinase-like_dom_sf"/>
</dbReference>
<dbReference type="VEuPathDB" id="TriTrypDB:TcG_04774"/>
<dbReference type="VEuPathDB" id="TriTrypDB:TcCLB.510901.220"/>
<dbReference type="VEuPathDB" id="TriTrypDB:TCDM_07109"/>
<proteinExistence type="predicted"/>
<dbReference type="VEuPathDB" id="TriTrypDB:TcCL_NonESM02734"/>
<dbReference type="VEuPathDB" id="TriTrypDB:ECC02_006300"/>
<dbReference type="VEuPathDB" id="TriTrypDB:TcYC6_0012720"/>
<dbReference type="Proteomes" id="UP000246121">
    <property type="component" value="Unassembled WGS sequence"/>
</dbReference>
<feature type="region of interest" description="Disordered" evidence="2">
    <location>
        <begin position="389"/>
        <end position="408"/>
    </location>
</feature>
<protein>
    <recommendedName>
        <fullName evidence="3">Protein kinase domain-containing protein</fullName>
    </recommendedName>
</protein>
<keyword evidence="1" id="KW-0547">Nucleotide-binding</keyword>